<proteinExistence type="predicted"/>
<feature type="signal peptide" evidence="1">
    <location>
        <begin position="1"/>
        <end position="21"/>
    </location>
</feature>
<keyword evidence="3" id="KW-1185">Reference proteome</keyword>
<organism evidence="2 3">
    <name type="scientific">Thalassolituus maritimus</name>
    <dbReference type="NCBI Taxonomy" id="484498"/>
    <lineage>
        <taxon>Bacteria</taxon>
        <taxon>Pseudomonadati</taxon>
        <taxon>Pseudomonadota</taxon>
        <taxon>Gammaproteobacteria</taxon>
        <taxon>Oceanospirillales</taxon>
        <taxon>Oceanospirillaceae</taxon>
        <taxon>Thalassolituus</taxon>
    </lineage>
</organism>
<dbReference type="Proteomes" id="UP000185639">
    <property type="component" value="Unassembled WGS sequence"/>
</dbReference>
<evidence type="ECO:0000256" key="1">
    <source>
        <dbReference type="SAM" id="SignalP"/>
    </source>
</evidence>
<evidence type="ECO:0000313" key="2">
    <source>
        <dbReference type="EMBL" id="SIS98418.1"/>
    </source>
</evidence>
<reference evidence="3" key="1">
    <citation type="submission" date="2017-01" db="EMBL/GenBank/DDBJ databases">
        <authorList>
            <person name="Varghese N."/>
            <person name="Submissions S."/>
        </authorList>
    </citation>
    <scope>NUCLEOTIDE SEQUENCE [LARGE SCALE GENOMIC DNA]</scope>
    <source>
        <strain evidence="3">DSM 24913</strain>
    </source>
</reference>
<dbReference type="OrthoDB" id="6197128at2"/>
<dbReference type="STRING" id="484498.SAMN05421686_10758"/>
<keyword evidence="1" id="KW-0732">Signal</keyword>
<dbReference type="RefSeq" id="WP_076516347.1">
    <property type="nucleotide sequence ID" value="NZ_FTOH01000007.1"/>
</dbReference>
<gene>
    <name evidence="2" type="ORF">SAMN05421686_10758</name>
</gene>
<evidence type="ECO:0000313" key="3">
    <source>
        <dbReference type="Proteomes" id="UP000185639"/>
    </source>
</evidence>
<name>A0A1N7NJM7_9GAMM</name>
<feature type="chain" id="PRO_5012094331" description="Short C-terminal domain-containing protein" evidence="1">
    <location>
        <begin position="22"/>
        <end position="159"/>
    </location>
</feature>
<dbReference type="EMBL" id="FTOH01000007">
    <property type="protein sequence ID" value="SIS98418.1"/>
    <property type="molecule type" value="Genomic_DNA"/>
</dbReference>
<accession>A0A1N7NJM7</accession>
<dbReference type="AlphaFoldDB" id="A0A1N7NJM7"/>
<protein>
    <recommendedName>
        <fullName evidence="4">Short C-terminal domain-containing protein</fullName>
    </recommendedName>
</protein>
<sequence length="159" mass="17890">MKTSPLLFSLLFLSAASAAQAAEVRIIDAEKAQQCLLVKEESCSSSTEEKCIEKLKKEALEVRADSILILDSSESRFRKPTLAGGIKTINKISLKAELYDCMQQHLQQEKPANAHSGKARKAEKKSIKERLEILQNLRDDELITEKEYSQKKAEILQEL</sequence>
<evidence type="ECO:0008006" key="4">
    <source>
        <dbReference type="Google" id="ProtNLM"/>
    </source>
</evidence>